<dbReference type="InterPro" id="IPR015947">
    <property type="entry name" value="PUA-like_sf"/>
</dbReference>
<dbReference type="SMART" id="SM01022">
    <property type="entry name" value="ASCH"/>
    <property type="match status" value="1"/>
</dbReference>
<dbReference type="HAMAP" id="MF_00684">
    <property type="entry name" value="ac4C_amidohydr"/>
    <property type="match status" value="1"/>
</dbReference>
<comment type="caution">
    <text evidence="4">The sequence shown here is derived from an EMBL/GenBank/DDBJ whole genome shotgun (WGS) entry which is preliminary data.</text>
</comment>
<comment type="catalytic activity">
    <reaction evidence="2">
        <text>N(4)-acetylcytosine + H2O = cytosine + acetate + H(+)</text>
        <dbReference type="Rhea" id="RHEA:62940"/>
        <dbReference type="ChEBI" id="CHEBI:15377"/>
        <dbReference type="ChEBI" id="CHEBI:15378"/>
        <dbReference type="ChEBI" id="CHEBI:16040"/>
        <dbReference type="ChEBI" id="CHEBI:30089"/>
        <dbReference type="ChEBI" id="CHEBI:146134"/>
        <dbReference type="EC" id="3.5.1.135"/>
    </reaction>
</comment>
<organism evidence="4 5">
    <name type="scientific">Shewanella pneumatophori</name>
    <dbReference type="NCBI Taxonomy" id="314092"/>
    <lineage>
        <taxon>Bacteria</taxon>
        <taxon>Pseudomonadati</taxon>
        <taxon>Pseudomonadota</taxon>
        <taxon>Gammaproteobacteria</taxon>
        <taxon>Alteromonadales</taxon>
        <taxon>Shewanellaceae</taxon>
        <taxon>Shewanella</taxon>
    </lineage>
</organism>
<comment type="function">
    <text evidence="2">Catalyzes the hydrolysis of N(4)-acetylcytidine (ac4C).</text>
</comment>
<dbReference type="SUPFAM" id="SSF88697">
    <property type="entry name" value="PUA domain-like"/>
    <property type="match status" value="1"/>
</dbReference>
<dbReference type="RefSeq" id="WP_248950890.1">
    <property type="nucleotide sequence ID" value="NZ_JAKILB010000009.1"/>
</dbReference>
<dbReference type="InterPro" id="IPR008314">
    <property type="entry name" value="AC4CH"/>
</dbReference>
<dbReference type="PANTHER" id="PTHR38088">
    <property type="entry name" value="UCP029143 FAMILY PROTEIN"/>
    <property type="match status" value="1"/>
</dbReference>
<evidence type="ECO:0000313" key="4">
    <source>
        <dbReference type="EMBL" id="MCL1139796.1"/>
    </source>
</evidence>
<evidence type="ECO:0000256" key="1">
    <source>
        <dbReference type="ARBA" id="ARBA00022801"/>
    </source>
</evidence>
<comment type="catalytic activity">
    <reaction evidence="2">
        <text>N(4)-acetylcytidine + H2O = cytidine + acetate + H(+)</text>
        <dbReference type="Rhea" id="RHEA:62932"/>
        <dbReference type="ChEBI" id="CHEBI:15377"/>
        <dbReference type="ChEBI" id="CHEBI:15378"/>
        <dbReference type="ChEBI" id="CHEBI:17562"/>
        <dbReference type="ChEBI" id="CHEBI:30089"/>
        <dbReference type="ChEBI" id="CHEBI:70989"/>
        <dbReference type="EC" id="3.5.1.135"/>
    </reaction>
</comment>
<dbReference type="PANTHER" id="PTHR38088:SF2">
    <property type="entry name" value="UCP029143 FAMILY PROTEIN"/>
    <property type="match status" value="1"/>
</dbReference>
<feature type="active site" description="Nucleophile" evidence="2">
    <location>
        <position position="25"/>
    </location>
</feature>
<evidence type="ECO:0000256" key="2">
    <source>
        <dbReference type="HAMAP-Rule" id="MF_00684"/>
    </source>
</evidence>
<dbReference type="AlphaFoldDB" id="A0A9X1ZDY8"/>
<accession>A0A9X1ZDY8</accession>
<gene>
    <name evidence="4" type="primary">yqfB</name>
    <name evidence="4" type="ORF">L2740_14710</name>
</gene>
<evidence type="ECO:0000259" key="3">
    <source>
        <dbReference type="SMART" id="SM01022"/>
    </source>
</evidence>
<feature type="active site" description="Proton acceptor" evidence="2">
    <location>
        <position position="22"/>
    </location>
</feature>
<dbReference type="Gene3D" id="2.30.130.30">
    <property type="entry name" value="Hypothetical protein"/>
    <property type="match status" value="1"/>
</dbReference>
<dbReference type="Proteomes" id="UP001139293">
    <property type="component" value="Unassembled WGS sequence"/>
</dbReference>
<dbReference type="CDD" id="cd06552">
    <property type="entry name" value="ASCH_yqfb_like"/>
    <property type="match status" value="1"/>
</dbReference>
<dbReference type="GO" id="GO:0005829">
    <property type="term" value="C:cytosol"/>
    <property type="evidence" value="ECO:0007669"/>
    <property type="project" value="TreeGrafter"/>
</dbReference>
<comment type="similarity">
    <text evidence="2">Belongs to the N(4)-acetylcytidine amidohydrolase family.</text>
</comment>
<proteinExistence type="inferred from homology"/>
<name>A0A9X1ZDY8_9GAMM</name>
<sequence>MNPPSSITFFSRFEADILAGNKTITLRDESESYYQAGQRVSVSNLEDGRCYGELDILSVSRVAYDDLNDTHAEQENMSLAELKTLIRQIYPGIEALYLIHFKLV</sequence>
<dbReference type="PIRSF" id="PIRSF029143">
    <property type="entry name" value="UCP029143"/>
    <property type="match status" value="1"/>
</dbReference>
<evidence type="ECO:0000313" key="5">
    <source>
        <dbReference type="Proteomes" id="UP001139293"/>
    </source>
</evidence>
<keyword evidence="5" id="KW-1185">Reference proteome</keyword>
<dbReference type="Pfam" id="PF04266">
    <property type="entry name" value="ASCH"/>
    <property type="match status" value="1"/>
</dbReference>
<keyword evidence="1 2" id="KW-0378">Hydrolase</keyword>
<dbReference type="InterPro" id="IPR007374">
    <property type="entry name" value="ASCH_domain"/>
</dbReference>
<dbReference type="EMBL" id="JAKILB010000009">
    <property type="protein sequence ID" value="MCL1139796.1"/>
    <property type="molecule type" value="Genomic_DNA"/>
</dbReference>
<reference evidence="4" key="1">
    <citation type="submission" date="2022-01" db="EMBL/GenBank/DDBJ databases">
        <title>Whole genome-based taxonomy of the Shewanellaceae.</title>
        <authorList>
            <person name="Martin-Rodriguez A.J."/>
        </authorList>
    </citation>
    <scope>NUCLEOTIDE SEQUENCE</scope>
    <source>
        <strain evidence="4">KCTC 23973</strain>
    </source>
</reference>
<dbReference type="NCBIfam" id="NF003443">
    <property type="entry name" value="PRK04980.1"/>
    <property type="match status" value="1"/>
</dbReference>
<feature type="domain" description="ASCH" evidence="3">
    <location>
        <begin position="7"/>
        <end position="104"/>
    </location>
</feature>
<dbReference type="EC" id="3.5.1.135" evidence="2"/>
<protein>
    <recommendedName>
        <fullName evidence="2">N(4)-acetylcytidine amidohydrolase</fullName>
        <shortName evidence="2">ac4C amidohydrolase</shortName>
        <ecNumber evidence="2">3.5.1.135</ecNumber>
    </recommendedName>
</protein>
<dbReference type="GO" id="GO:0016813">
    <property type="term" value="F:hydrolase activity, acting on carbon-nitrogen (but not peptide) bonds, in linear amidines"/>
    <property type="evidence" value="ECO:0007669"/>
    <property type="project" value="UniProtKB-UniRule"/>
</dbReference>
<feature type="active site" description="Proton donor" evidence="2">
    <location>
        <position position="75"/>
    </location>
</feature>
<comment type="catalytic activity">
    <reaction evidence="2">
        <text>N(4)-acetyl-2'-deoxycytidine + H2O = 2'-deoxycytidine + acetate + H(+)</text>
        <dbReference type="Rhea" id="RHEA:62936"/>
        <dbReference type="ChEBI" id="CHEBI:15377"/>
        <dbReference type="ChEBI" id="CHEBI:15378"/>
        <dbReference type="ChEBI" id="CHEBI:15698"/>
        <dbReference type="ChEBI" id="CHEBI:30089"/>
        <dbReference type="ChEBI" id="CHEBI:146133"/>
        <dbReference type="EC" id="3.5.1.135"/>
    </reaction>
</comment>